<dbReference type="InterPro" id="IPR041705">
    <property type="entry name" value="PIN_Sll0205"/>
</dbReference>
<dbReference type="CDD" id="cd09872">
    <property type="entry name" value="PIN_Sll0205-like"/>
    <property type="match status" value="1"/>
</dbReference>
<dbReference type="Gene3D" id="3.40.50.1010">
    <property type="entry name" value="5'-nuclease"/>
    <property type="match status" value="1"/>
</dbReference>
<dbReference type="OrthoDB" id="9798990at2"/>
<dbReference type="InterPro" id="IPR029060">
    <property type="entry name" value="PIN-like_dom_sf"/>
</dbReference>
<comment type="caution">
    <text evidence="2">The sequence shown here is derived from an EMBL/GenBank/DDBJ whole genome shotgun (WGS) entry which is preliminary data.</text>
</comment>
<reference evidence="2 3" key="1">
    <citation type="submission" date="2019-06" db="EMBL/GenBank/DDBJ databases">
        <title>Sorghum-associated microbial communities from plants grown in Nebraska, USA.</title>
        <authorList>
            <person name="Schachtman D."/>
        </authorList>
    </citation>
    <scope>NUCLEOTIDE SEQUENCE [LARGE SCALE GENOMIC DNA]</scope>
    <source>
        <strain evidence="2 3">1225</strain>
    </source>
</reference>
<dbReference type="EMBL" id="VIWP01000003">
    <property type="protein sequence ID" value="TWF54534.1"/>
    <property type="molecule type" value="Genomic_DNA"/>
</dbReference>
<keyword evidence="3" id="KW-1185">Reference proteome</keyword>
<dbReference type="InterPro" id="IPR052919">
    <property type="entry name" value="TA_system_RNase"/>
</dbReference>
<organism evidence="2 3">
    <name type="scientific">Neorhizobium alkalisoli</name>
    <dbReference type="NCBI Taxonomy" id="528178"/>
    <lineage>
        <taxon>Bacteria</taxon>
        <taxon>Pseudomonadati</taxon>
        <taxon>Pseudomonadota</taxon>
        <taxon>Alphaproteobacteria</taxon>
        <taxon>Hyphomicrobiales</taxon>
        <taxon>Rhizobiaceae</taxon>
        <taxon>Rhizobium/Agrobacterium group</taxon>
        <taxon>Neorhizobium</taxon>
    </lineage>
</organism>
<name>A0A561QVY1_9HYPH</name>
<proteinExistence type="predicted"/>
<sequence length="128" mass="14347">MRLLLDTHVVIAMADGRFEIEFPKVRRLLIEKQAYGFASVASLWEIAIKSRLGKLKTEIPVLQIPEFLTSSGIAILAVDVQHVITAADPEPPTKDPFDRLLLAQCQVEGLQLVTIDRALADHRLAFRF</sequence>
<dbReference type="AlphaFoldDB" id="A0A561QVY1"/>
<dbReference type="PANTHER" id="PTHR36173">
    <property type="entry name" value="RIBONUCLEASE VAPC16-RELATED"/>
    <property type="match status" value="1"/>
</dbReference>
<evidence type="ECO:0000313" key="3">
    <source>
        <dbReference type="Proteomes" id="UP000320653"/>
    </source>
</evidence>
<dbReference type="SUPFAM" id="SSF88723">
    <property type="entry name" value="PIN domain-like"/>
    <property type="match status" value="1"/>
</dbReference>
<feature type="domain" description="PIN" evidence="1">
    <location>
        <begin position="4"/>
        <end position="121"/>
    </location>
</feature>
<accession>A0A561QVY1</accession>
<evidence type="ECO:0000259" key="1">
    <source>
        <dbReference type="Pfam" id="PF01850"/>
    </source>
</evidence>
<evidence type="ECO:0000313" key="2">
    <source>
        <dbReference type="EMBL" id="TWF54534.1"/>
    </source>
</evidence>
<dbReference type="InterPro" id="IPR002716">
    <property type="entry name" value="PIN_dom"/>
</dbReference>
<dbReference type="Proteomes" id="UP000320653">
    <property type="component" value="Unassembled WGS sequence"/>
</dbReference>
<gene>
    <name evidence="2" type="ORF">FHW37_103404</name>
</gene>
<dbReference type="RefSeq" id="WP_145636877.1">
    <property type="nucleotide sequence ID" value="NZ_VIWP01000003.1"/>
</dbReference>
<dbReference type="PANTHER" id="PTHR36173:SF2">
    <property type="entry name" value="RIBONUCLEASE VAPC16"/>
    <property type="match status" value="1"/>
</dbReference>
<protein>
    <submittedName>
        <fullName evidence="2">PIN domain nuclease of toxin-antitoxin system</fullName>
    </submittedName>
</protein>
<dbReference type="Pfam" id="PF01850">
    <property type="entry name" value="PIN"/>
    <property type="match status" value="1"/>
</dbReference>